<evidence type="ECO:0000313" key="4">
    <source>
        <dbReference type="Proteomes" id="UP001172778"/>
    </source>
</evidence>
<dbReference type="CDD" id="cd06558">
    <property type="entry name" value="crotonase-like"/>
    <property type="match status" value="1"/>
</dbReference>
<dbReference type="PANTHER" id="PTHR11941">
    <property type="entry name" value="ENOYL-COA HYDRATASE-RELATED"/>
    <property type="match status" value="1"/>
</dbReference>
<dbReference type="Gene3D" id="3.90.226.10">
    <property type="entry name" value="2-enoyl-CoA Hydratase, Chain A, domain 1"/>
    <property type="match status" value="1"/>
</dbReference>
<dbReference type="PANTHER" id="PTHR11941:SF75">
    <property type="entry name" value="ENOYL-COA HYDRATASE_ISOMERASE FAMILY PROTEIN"/>
    <property type="match status" value="1"/>
</dbReference>
<proteinExistence type="inferred from homology"/>
<dbReference type="Pfam" id="PF00378">
    <property type="entry name" value="ECH_1"/>
    <property type="match status" value="1"/>
</dbReference>
<organism evidence="3 4">
    <name type="scientific">Parachitinimonas caeni</name>
    <dbReference type="NCBI Taxonomy" id="3031301"/>
    <lineage>
        <taxon>Bacteria</taxon>
        <taxon>Pseudomonadati</taxon>
        <taxon>Pseudomonadota</taxon>
        <taxon>Betaproteobacteria</taxon>
        <taxon>Neisseriales</taxon>
        <taxon>Chitinibacteraceae</taxon>
        <taxon>Parachitinimonas</taxon>
    </lineage>
</organism>
<protein>
    <submittedName>
        <fullName evidence="3">Enoyl-CoA hydratase/isomerase family protein</fullName>
    </submittedName>
</protein>
<dbReference type="RefSeq" id="WP_284098780.1">
    <property type="nucleotide sequence ID" value="NZ_JARRAF010000001.1"/>
</dbReference>
<reference evidence="3" key="1">
    <citation type="submission" date="2023-03" db="EMBL/GenBank/DDBJ databases">
        <title>Chitinimonas shenzhenensis gen. nov., sp. nov., a novel member of family Burkholderiaceae isolated from activated sludge collected in Shen Zhen, China.</title>
        <authorList>
            <person name="Wang X."/>
        </authorList>
    </citation>
    <scope>NUCLEOTIDE SEQUENCE</scope>
    <source>
        <strain evidence="3">DQS-5</strain>
    </source>
</reference>
<evidence type="ECO:0000313" key="3">
    <source>
        <dbReference type="EMBL" id="MDK2122492.1"/>
    </source>
</evidence>
<dbReference type="SUPFAM" id="SSF52096">
    <property type="entry name" value="ClpP/crotonase"/>
    <property type="match status" value="1"/>
</dbReference>
<sequence length="241" mass="25694">MAKIELSRDGDVFVLTFNRPAQGNAIDGDMLDELMTALDTVEDEPGNAALLLVSRDPKNWSVGLDLEYIQANGGYGFLFREFAPRVDAMLARLALLRRPTVAAISGHAYGGGALIASACDFRLMRADRGRFCFPEVDLKLAFTPTMLATVQLLPAPAAAWELAMTGRAVGGEEAAAMGIVSSAHSEEALEPKAMELARSLASKDAQTYATIKLDWRVKFAQATTAADSAVPLAATSITSAR</sequence>
<comment type="caution">
    <text evidence="3">The sequence shown here is derived from an EMBL/GenBank/DDBJ whole genome shotgun (WGS) entry which is preliminary data.</text>
</comment>
<dbReference type="InterPro" id="IPR029045">
    <property type="entry name" value="ClpP/crotonase-like_dom_sf"/>
</dbReference>
<evidence type="ECO:0000256" key="2">
    <source>
        <dbReference type="RuleBase" id="RU003707"/>
    </source>
</evidence>
<dbReference type="InterPro" id="IPR001753">
    <property type="entry name" value="Enoyl-CoA_hydra/iso"/>
</dbReference>
<gene>
    <name evidence="3" type="ORF">PZA18_00340</name>
</gene>
<name>A0ABT7DQZ1_9NEIS</name>
<accession>A0ABT7DQZ1</accession>
<dbReference type="EMBL" id="JARRAF010000001">
    <property type="protein sequence ID" value="MDK2122492.1"/>
    <property type="molecule type" value="Genomic_DNA"/>
</dbReference>
<keyword evidence="4" id="KW-1185">Reference proteome</keyword>
<comment type="similarity">
    <text evidence="1 2">Belongs to the enoyl-CoA hydratase/isomerase family.</text>
</comment>
<dbReference type="InterPro" id="IPR018376">
    <property type="entry name" value="Enoyl-CoA_hyd/isom_CS"/>
</dbReference>
<evidence type="ECO:0000256" key="1">
    <source>
        <dbReference type="ARBA" id="ARBA00005254"/>
    </source>
</evidence>
<dbReference type="PROSITE" id="PS00166">
    <property type="entry name" value="ENOYL_COA_HYDRATASE"/>
    <property type="match status" value="1"/>
</dbReference>
<dbReference type="Proteomes" id="UP001172778">
    <property type="component" value="Unassembled WGS sequence"/>
</dbReference>